<proteinExistence type="predicted"/>
<name>A0ABU6C8Z2_9ACTN</name>
<keyword evidence="1" id="KW-0732">Signal</keyword>
<dbReference type="Proteomes" id="UP001352223">
    <property type="component" value="Unassembled WGS sequence"/>
</dbReference>
<organism evidence="2 3">
    <name type="scientific">Streptomyces kunmingensis</name>
    <dbReference type="NCBI Taxonomy" id="68225"/>
    <lineage>
        <taxon>Bacteria</taxon>
        <taxon>Bacillati</taxon>
        <taxon>Actinomycetota</taxon>
        <taxon>Actinomycetes</taxon>
        <taxon>Kitasatosporales</taxon>
        <taxon>Streptomycetaceae</taxon>
        <taxon>Streptomyces</taxon>
    </lineage>
</organism>
<dbReference type="PROSITE" id="PS51257">
    <property type="entry name" value="PROKAR_LIPOPROTEIN"/>
    <property type="match status" value="1"/>
</dbReference>
<comment type="caution">
    <text evidence="2">The sequence shown here is derived from an EMBL/GenBank/DDBJ whole genome shotgun (WGS) entry which is preliminary data.</text>
</comment>
<reference evidence="2 3" key="1">
    <citation type="submission" date="2022-10" db="EMBL/GenBank/DDBJ databases">
        <authorList>
            <person name="Xie J."/>
            <person name="Shen N."/>
        </authorList>
    </citation>
    <scope>NUCLEOTIDE SEQUENCE [LARGE SCALE GENOMIC DNA]</scope>
    <source>
        <strain evidence="2 3">DSM 41681</strain>
    </source>
</reference>
<gene>
    <name evidence="2" type="ORF">OKJ48_13130</name>
</gene>
<feature type="signal peptide" evidence="1">
    <location>
        <begin position="1"/>
        <end position="28"/>
    </location>
</feature>
<evidence type="ECO:0008006" key="4">
    <source>
        <dbReference type="Google" id="ProtNLM"/>
    </source>
</evidence>
<protein>
    <recommendedName>
        <fullName evidence="4">Lipoprotein</fullName>
    </recommendedName>
</protein>
<evidence type="ECO:0000256" key="1">
    <source>
        <dbReference type="SAM" id="SignalP"/>
    </source>
</evidence>
<dbReference type="RefSeq" id="WP_324768411.1">
    <property type="nucleotide sequence ID" value="NZ_BAAATS010000001.1"/>
</dbReference>
<dbReference type="EMBL" id="JAOZYB010000079">
    <property type="protein sequence ID" value="MEB3961184.1"/>
    <property type="molecule type" value="Genomic_DNA"/>
</dbReference>
<feature type="chain" id="PRO_5045333268" description="Lipoprotein" evidence="1">
    <location>
        <begin position="29"/>
        <end position="400"/>
    </location>
</feature>
<sequence length="400" mass="42239">MAGRRGAVRRAGCFVALGALLVGLSGCGADSPRTDSRSAAVQRVLDRRAAAVLDKDAAAYRATGGADPYLLLDLAAVPLESWTYKLTRLEGSGSRVSATTELRYRVDGYDKAPVVAERTLTLRREDGHWRVVNDEPAAKAGQQLWEQGKVTAVKGAHSLVLGVGQQRSVLESYAELADDAVPAVTDAWGDRWARRVVVLVPESLDGMGGLLGSPASGYQGIAAVTTGEAGGSGTAPADRVIINPEAYGVLGAFGKQVVLTHETAHVATRAVTSPATPLWLSEGYADWTGYRGTGRTAGQAAPELQRAVGEGTPPGTLPEDADFGFDGDSSKLARAYESGWLACRMIADRWGEAKLNAFYVAVGGHQRRAGAVEEALRSVLGIDEAEFLSDWRAYVRGELS</sequence>
<evidence type="ECO:0000313" key="2">
    <source>
        <dbReference type="EMBL" id="MEB3961184.1"/>
    </source>
</evidence>
<evidence type="ECO:0000313" key="3">
    <source>
        <dbReference type="Proteomes" id="UP001352223"/>
    </source>
</evidence>
<keyword evidence="3" id="KW-1185">Reference proteome</keyword>
<accession>A0ABU6C8Z2</accession>